<accession>A0AAJ1C0R3</accession>
<dbReference type="Pfam" id="PF13561">
    <property type="entry name" value="adh_short_C2"/>
    <property type="match status" value="1"/>
</dbReference>
<dbReference type="InterPro" id="IPR036291">
    <property type="entry name" value="NAD(P)-bd_dom_sf"/>
</dbReference>
<reference evidence="2 3" key="1">
    <citation type="submission" date="2022-06" db="EMBL/GenBank/DDBJ databases">
        <authorList>
            <person name="Sun Q."/>
        </authorList>
    </citation>
    <scope>NUCLEOTIDE SEQUENCE</scope>
    <source>
        <strain evidence="2">S101</strain>
        <strain evidence="1 3">S153</strain>
    </source>
</reference>
<keyword evidence="3" id="KW-1185">Reference proteome</keyword>
<sequence length="65" mass="7257">MARDFGPCGITINIVQPGPIDADANPENGPMKDLMHSFMAIKRHRRPEEAAEMATWLLRARRPAS</sequence>
<dbReference type="InterPro" id="IPR002347">
    <property type="entry name" value="SDR_fam"/>
</dbReference>
<evidence type="ECO:0000313" key="4">
    <source>
        <dbReference type="Proteomes" id="UP001155380"/>
    </source>
</evidence>
<dbReference type="EMBL" id="JAMXLX010000006">
    <property type="protein sequence ID" value="MCO5958578.1"/>
    <property type="molecule type" value="Genomic_DNA"/>
</dbReference>
<evidence type="ECO:0000313" key="2">
    <source>
        <dbReference type="EMBL" id="MCO5958578.1"/>
    </source>
</evidence>
<name>A0AAJ1C0R3_9HYPH</name>
<protein>
    <submittedName>
        <fullName evidence="2">SDR family oxidoreductase</fullName>
    </submittedName>
</protein>
<gene>
    <name evidence="1" type="ORF">NBH20_16690</name>
    <name evidence="2" type="ORF">NBH21_17515</name>
</gene>
<dbReference type="EMBL" id="JAMQAY010000006">
    <property type="protein sequence ID" value="MCM2402807.1"/>
    <property type="molecule type" value="Genomic_DNA"/>
</dbReference>
<dbReference type="AlphaFoldDB" id="A0AAJ1C0R3"/>
<proteinExistence type="predicted"/>
<dbReference type="RefSeq" id="WP_250911915.1">
    <property type="nucleotide sequence ID" value="NZ_JAMQAY010000006.1"/>
</dbReference>
<dbReference type="Proteomes" id="UP001155380">
    <property type="component" value="Unassembled WGS sequence"/>
</dbReference>
<dbReference type="SUPFAM" id="SSF51735">
    <property type="entry name" value="NAD(P)-binding Rossmann-fold domains"/>
    <property type="match status" value="1"/>
</dbReference>
<organism evidence="2 4">
    <name type="scientific">Ciceribacter sichuanensis</name>
    <dbReference type="NCBI Taxonomy" id="2949647"/>
    <lineage>
        <taxon>Bacteria</taxon>
        <taxon>Pseudomonadati</taxon>
        <taxon>Pseudomonadota</taxon>
        <taxon>Alphaproteobacteria</taxon>
        <taxon>Hyphomicrobiales</taxon>
        <taxon>Rhizobiaceae</taxon>
        <taxon>Ciceribacter</taxon>
    </lineage>
</organism>
<comment type="caution">
    <text evidence="2">The sequence shown here is derived from an EMBL/GenBank/DDBJ whole genome shotgun (WGS) entry which is preliminary data.</text>
</comment>
<dbReference type="Gene3D" id="3.40.50.720">
    <property type="entry name" value="NAD(P)-binding Rossmann-like Domain"/>
    <property type="match status" value="1"/>
</dbReference>
<dbReference type="Proteomes" id="UP001155079">
    <property type="component" value="Unassembled WGS sequence"/>
</dbReference>
<evidence type="ECO:0000313" key="3">
    <source>
        <dbReference type="Proteomes" id="UP001155079"/>
    </source>
</evidence>
<evidence type="ECO:0000313" key="1">
    <source>
        <dbReference type="EMBL" id="MCM2402807.1"/>
    </source>
</evidence>